<evidence type="ECO:0000313" key="3">
    <source>
        <dbReference type="EMBL" id="CAF1559801.1"/>
    </source>
</evidence>
<feature type="transmembrane region" description="Helical" evidence="1">
    <location>
        <begin position="261"/>
        <end position="288"/>
    </location>
</feature>
<dbReference type="OrthoDB" id="10016796at2759"/>
<reference evidence="2" key="1">
    <citation type="submission" date="2021-02" db="EMBL/GenBank/DDBJ databases">
        <authorList>
            <person name="Nowell W R."/>
        </authorList>
    </citation>
    <scope>NUCLEOTIDE SEQUENCE</scope>
</reference>
<proteinExistence type="predicted"/>
<evidence type="ECO:0000313" key="2">
    <source>
        <dbReference type="EMBL" id="CAF1275017.1"/>
    </source>
</evidence>
<evidence type="ECO:0000313" key="4">
    <source>
        <dbReference type="Proteomes" id="UP000663832"/>
    </source>
</evidence>
<comment type="caution">
    <text evidence="2">The sequence shown here is derived from an EMBL/GenBank/DDBJ whole genome shotgun (WGS) entry which is preliminary data.</text>
</comment>
<accession>A0A815BV32</accession>
<keyword evidence="1" id="KW-0472">Membrane</keyword>
<keyword evidence="1" id="KW-0812">Transmembrane</keyword>
<protein>
    <submittedName>
        <fullName evidence="2">Uncharacterized protein</fullName>
    </submittedName>
</protein>
<feature type="transmembrane region" description="Helical" evidence="1">
    <location>
        <begin position="294"/>
        <end position="314"/>
    </location>
</feature>
<dbReference type="EMBL" id="CAJNOI010000423">
    <property type="protein sequence ID" value="CAF1275017.1"/>
    <property type="molecule type" value="Genomic_DNA"/>
</dbReference>
<keyword evidence="1" id="KW-1133">Transmembrane helix</keyword>
<dbReference type="Proteomes" id="UP000663832">
    <property type="component" value="Unassembled WGS sequence"/>
</dbReference>
<sequence>MKVSVNRLLKTRNCSLINFSRLFSSGQDKKIQGIRDNFSEYEVRLHFDKWLKSLWLAPNQWVNSTRDGSIRVTRCFIPFWSINFQGDIQCTLSTKANFPFRHDENYYSQKEWHTFPLQMNNISLNNINIYAANNLDKYHIQKLDVSFDDVEPIDLTDKDYIIEKCTIDQDTAFKNAWILIMKPLLENMCLEEAKKIYPKFEEPRIDSFHLIMNSKQERLLYYPIYIINYKYDSQLIYTCLFDGVTGHITGDRQFSAIKVTLASLIAFYPMIKIGLFSFGTLVDFLFAFEIASELSFSVALPMAFIIAPLIGFYARSYPRSYKKQISSEQWTQDQFKALKFTYAFDQQQKNQISNDDSSVHIASDDEIKSIKEQHSDLNDSADKLEKRRI</sequence>
<evidence type="ECO:0000313" key="5">
    <source>
        <dbReference type="Proteomes" id="UP000663877"/>
    </source>
</evidence>
<organism evidence="2 5">
    <name type="scientific">Adineta steineri</name>
    <dbReference type="NCBI Taxonomy" id="433720"/>
    <lineage>
        <taxon>Eukaryota</taxon>
        <taxon>Metazoa</taxon>
        <taxon>Spiralia</taxon>
        <taxon>Gnathifera</taxon>
        <taxon>Rotifera</taxon>
        <taxon>Eurotatoria</taxon>
        <taxon>Bdelloidea</taxon>
        <taxon>Adinetida</taxon>
        <taxon>Adinetidae</taxon>
        <taxon>Adineta</taxon>
    </lineage>
</organism>
<evidence type="ECO:0000256" key="1">
    <source>
        <dbReference type="SAM" id="Phobius"/>
    </source>
</evidence>
<dbReference type="AlphaFoldDB" id="A0A815BV32"/>
<keyword evidence="4" id="KW-1185">Reference proteome</keyword>
<dbReference type="Proteomes" id="UP000663877">
    <property type="component" value="Unassembled WGS sequence"/>
</dbReference>
<name>A0A815BV32_9BILA</name>
<dbReference type="EMBL" id="CAJNOM010000772">
    <property type="protein sequence ID" value="CAF1559801.1"/>
    <property type="molecule type" value="Genomic_DNA"/>
</dbReference>
<gene>
    <name evidence="2" type="ORF">BJG266_LOCUS30881</name>
    <name evidence="3" type="ORF">QVE165_LOCUS47802</name>
</gene>